<gene>
    <name evidence="2" type="ORF">RJT34_28120</name>
</gene>
<feature type="compositionally biased region" description="Polar residues" evidence="1">
    <location>
        <begin position="119"/>
        <end position="132"/>
    </location>
</feature>
<proteinExistence type="predicted"/>
<sequence length="246" mass="26718">MDDTNTHTTSLLQTHQPNPTSEPLLHALDPISLILNQNSLKNQPFPLRLTSADSFIMERGPNYAAYAEFREKRLRAKRSIQEQQEPTKLSTPEGKKHIKMQEEQEPIKLTTPPRKKQVKFQTCGGNPKGSSVVAQSVPDFSAALRKENRKPINATTLPSRMEMTPPPCKSGNNGMVGLSSRGSKSVSGGEKKGGGGVMMARKSYACIDELKSLSSATAIAINGEGRGGGRSGRVVGKTISGHHRKF</sequence>
<name>A0AAN9IGQ0_CLITE</name>
<dbReference type="PANTHER" id="PTHR37708">
    <property type="entry name" value="HOMEOBOX HOX-B3-LIKE PROTEIN"/>
    <property type="match status" value="1"/>
</dbReference>
<evidence type="ECO:0000313" key="2">
    <source>
        <dbReference type="EMBL" id="KAK7271871.1"/>
    </source>
</evidence>
<comment type="caution">
    <text evidence="2">The sequence shown here is derived from an EMBL/GenBank/DDBJ whole genome shotgun (WGS) entry which is preliminary data.</text>
</comment>
<feature type="compositionally biased region" description="Polar residues" evidence="1">
    <location>
        <begin position="81"/>
        <end position="90"/>
    </location>
</feature>
<feature type="region of interest" description="Disordered" evidence="1">
    <location>
        <begin position="78"/>
        <end position="99"/>
    </location>
</feature>
<evidence type="ECO:0000313" key="3">
    <source>
        <dbReference type="Proteomes" id="UP001359559"/>
    </source>
</evidence>
<feature type="region of interest" description="Disordered" evidence="1">
    <location>
        <begin position="226"/>
        <end position="246"/>
    </location>
</feature>
<dbReference type="EMBL" id="JAYKXN010000007">
    <property type="protein sequence ID" value="KAK7271871.1"/>
    <property type="molecule type" value="Genomic_DNA"/>
</dbReference>
<feature type="region of interest" description="Disordered" evidence="1">
    <location>
        <begin position="112"/>
        <end position="132"/>
    </location>
</feature>
<dbReference type="Proteomes" id="UP001359559">
    <property type="component" value="Unassembled WGS sequence"/>
</dbReference>
<dbReference type="AlphaFoldDB" id="A0AAN9IGQ0"/>
<reference evidence="2 3" key="1">
    <citation type="submission" date="2024-01" db="EMBL/GenBank/DDBJ databases">
        <title>The genomes of 5 underutilized Papilionoideae crops provide insights into root nodulation and disease resistance.</title>
        <authorList>
            <person name="Yuan L."/>
        </authorList>
    </citation>
    <scope>NUCLEOTIDE SEQUENCE [LARGE SCALE GENOMIC DNA]</scope>
    <source>
        <strain evidence="2">LY-2023</strain>
        <tissue evidence="2">Leaf</tissue>
    </source>
</reference>
<organism evidence="2 3">
    <name type="scientific">Clitoria ternatea</name>
    <name type="common">Butterfly pea</name>
    <dbReference type="NCBI Taxonomy" id="43366"/>
    <lineage>
        <taxon>Eukaryota</taxon>
        <taxon>Viridiplantae</taxon>
        <taxon>Streptophyta</taxon>
        <taxon>Embryophyta</taxon>
        <taxon>Tracheophyta</taxon>
        <taxon>Spermatophyta</taxon>
        <taxon>Magnoliopsida</taxon>
        <taxon>eudicotyledons</taxon>
        <taxon>Gunneridae</taxon>
        <taxon>Pentapetalae</taxon>
        <taxon>rosids</taxon>
        <taxon>fabids</taxon>
        <taxon>Fabales</taxon>
        <taxon>Fabaceae</taxon>
        <taxon>Papilionoideae</taxon>
        <taxon>50 kb inversion clade</taxon>
        <taxon>NPAAA clade</taxon>
        <taxon>indigoferoid/millettioid clade</taxon>
        <taxon>Phaseoleae</taxon>
        <taxon>Clitoria</taxon>
    </lineage>
</organism>
<keyword evidence="3" id="KW-1185">Reference proteome</keyword>
<feature type="compositionally biased region" description="Polar residues" evidence="1">
    <location>
        <begin position="1"/>
        <end position="21"/>
    </location>
</feature>
<feature type="region of interest" description="Disordered" evidence="1">
    <location>
        <begin position="1"/>
        <end position="24"/>
    </location>
</feature>
<protein>
    <submittedName>
        <fullName evidence="2">Uncharacterized protein</fullName>
    </submittedName>
</protein>
<evidence type="ECO:0000256" key="1">
    <source>
        <dbReference type="SAM" id="MobiDB-lite"/>
    </source>
</evidence>
<accession>A0AAN9IGQ0</accession>
<dbReference type="PANTHER" id="PTHR37708:SF7">
    <property type="entry name" value="DUF4005 DOMAIN-CONTAINING PROTEIN"/>
    <property type="match status" value="1"/>
</dbReference>